<evidence type="ECO:0000256" key="6">
    <source>
        <dbReference type="ARBA" id="ARBA00022837"/>
    </source>
</evidence>
<comment type="caution">
    <text evidence="11">The sequence shown here is derived from an EMBL/GenBank/DDBJ whole genome shotgun (WGS) entry which is preliminary data.</text>
</comment>
<feature type="region of interest" description="Disordered" evidence="9">
    <location>
        <begin position="1243"/>
        <end position="1269"/>
    </location>
</feature>
<feature type="compositionally biased region" description="Basic and acidic residues" evidence="9">
    <location>
        <begin position="1250"/>
        <end position="1260"/>
    </location>
</feature>
<evidence type="ECO:0000256" key="9">
    <source>
        <dbReference type="SAM" id="MobiDB-lite"/>
    </source>
</evidence>
<evidence type="ECO:0000313" key="11">
    <source>
        <dbReference type="EMBL" id="PIT52975.1"/>
    </source>
</evidence>
<dbReference type="InterPro" id="IPR011049">
    <property type="entry name" value="Serralysin-like_metalloprot_C"/>
</dbReference>
<evidence type="ECO:0000256" key="7">
    <source>
        <dbReference type="ARBA" id="ARBA00023026"/>
    </source>
</evidence>
<reference evidence="11 12" key="1">
    <citation type="journal article" date="2017" name="MBio">
        <title>Type VI secretion-mediated competition in the bee gut microbiome.</title>
        <authorList>
            <person name="Steele M.I."/>
            <person name="Kwong W.K."/>
            <person name="Powell J.E."/>
            <person name="Whiteley M."/>
            <person name="Moran N.A."/>
        </authorList>
    </citation>
    <scope>NUCLEOTIDE SEQUENCE [LARGE SCALE GENOMIC DNA]</scope>
    <source>
        <strain evidence="11 12">Nev3CBA3</strain>
    </source>
</reference>
<dbReference type="InterPro" id="IPR010566">
    <property type="entry name" value="Haemolys_ca-bd"/>
</dbReference>
<evidence type="ECO:0000259" key="10">
    <source>
        <dbReference type="Pfam" id="PF06594"/>
    </source>
</evidence>
<dbReference type="InterPro" id="IPR003995">
    <property type="entry name" value="RTX_toxin_determinant-A"/>
</dbReference>
<dbReference type="InterPro" id="IPR001343">
    <property type="entry name" value="Hemolysn_Ca-bd"/>
</dbReference>
<keyword evidence="8" id="KW-0472">Membrane</keyword>
<dbReference type="Gene3D" id="2.150.10.10">
    <property type="entry name" value="Serralysin-like metalloprotease, C-terminal"/>
    <property type="match status" value="10"/>
</dbReference>
<evidence type="ECO:0000313" key="12">
    <source>
        <dbReference type="Proteomes" id="UP000229434"/>
    </source>
</evidence>
<dbReference type="GO" id="GO:0005576">
    <property type="term" value="C:extracellular region"/>
    <property type="evidence" value="ECO:0007669"/>
    <property type="project" value="UniProtKB-SubCell"/>
</dbReference>
<accession>A0A2N9XUD3</accession>
<dbReference type="PANTHER" id="PTHR38340:SF1">
    <property type="entry name" value="S-LAYER PROTEIN"/>
    <property type="match status" value="1"/>
</dbReference>
<protein>
    <recommendedName>
        <fullName evidence="10">Haemolysin-type calcium binding-related domain-containing protein</fullName>
    </recommendedName>
</protein>
<dbReference type="RefSeq" id="WP_100138417.1">
    <property type="nucleotide sequence ID" value="NZ_MEIS01000126.1"/>
</dbReference>
<dbReference type="InterPro" id="IPR018511">
    <property type="entry name" value="Hemolysin-typ_Ca-bd_CS"/>
</dbReference>
<dbReference type="Pfam" id="PF06594">
    <property type="entry name" value="HCBP_related"/>
    <property type="match status" value="1"/>
</dbReference>
<dbReference type="Pfam" id="PF00353">
    <property type="entry name" value="HemolysinCabind"/>
    <property type="match status" value="17"/>
</dbReference>
<sequence length="1698" mass="182310">MLEAQKVSAAEIKAWREQILNGDLSDVGEVYQQLAKRGYHYAKWAYGVASADTLTGNGALEFMQAVAKEHHHILTDDETNKIRRYMALGYLDMLAKKAGSGSVSQDISYKEMEEFHIEVFKNNNVDINYWTLYEPMRMIERYAKAKLPNGKVLTGEDIVELMWERMWKTCGTGISGSVASYELFSIMQDIQNGNIYIDKISGMPTSTTAITMYWNQENLGTDNIPPNPQHDGYTKIAISGSDQALAASWVKNTKMLATFKDFLAEKGYEGSRNSWYKEYAAASYQHTGSYFNNQKNTDAARQQFRYNWSVAGGKAVTQWVMAAVLNTNCFKPTNPRVNSIKDDNFAEKGAGFVFDPVNGHRKEIAGKPGKFEFKYQLAFIDELPEKLLTQLQEWEKQGNQELVSLYLNALMQLNPVVVLNPDKMPTVRKIDDVGEEWIKVRTWMIQEMRFAQANEYKQALEDRPSTHETKALKITQSYSHVQQKSIIESIRKQYGFGAEDAIVFRDEQTGQSWSTDANAGDDAHQVVMLGNGTTKVVGGKQADVIFGGKGNDDISGGDGDDYLFGGAGNDTLIGGAGNDILAGGDGADKYYFNSGDGKDKIYDSDGKGSIYLNNQLLSKLKWTAKENNVWISSDEKWRISVDKITGDLVIQSQENKNDILTIVGWEQMSGGKLGIKLPKFKDSNNNKINKIVGDWRTKIIHEEGHFDLDKSFAGQYYWGWKNRNAKGAIIGGVIEKGFEDVIKGTDGADEINGLDGGDAIDGMGGNDIILGGDGTDLLAGGGGSDIIKGGAGDDFIWANHHLTIDNRARPGERWTMPADGKKLIYAGPNWGIYINQNGHMITSGLYEGSDDAADVGGDYLYGGDGNDHIVGGNLNDYIEGDSVASGSTEQGDDTIYGMAGNDHIVGGKGNDHIFGDGILRPGFLNSLDGALHGDDYIDGGDGDDEIAGGGGNDVIIGGNGDDNIYGDADSYEAGKMLDAKYHGNDTIYGGAGNDQISGGGGDDYLYGGDGDDIIWGDAANAKEPHPELNGNDHIWGDAGNDILDGGYGDDVIHGGDDNDKISGGAGNDELYGDDGDDTITGDWLDKDIAEHGNDFIDGGAGNDKLTGGGGDDWIIGGDGDDMIWGDASGDDHELNTEMAGNDYLSGGAGNDTIAGGYGDDTIDGGTGNDIILGGGGRDTIYGGDGDDQISGDFSSGTGIGMDIVVTDNSYNDTIYAGNGDDLVAGQLGDDLIYGGAGNDKLFGDQAWGDPKQHRPQDKGNDSIYGEEGDDYIDGGYGNDFLDGGTGNDIVFGGGGNDVLHGGEGNDFLSGGNAININDTDTAGGNDVIYGGAGNDTILGGEGDDLLQGDEGNDYLSGGNGNDRLYGGDGRDWLLGGKGNDYLNGGTGDDVFVFKSGDGVTTIEDYSGQSIVIVDVPLDNLSISAYEKGIKVTNGVNGDVIYLVGYYLDGRANSLDMNNLLFAQPNGGNSYITRSLQQLADNIQHHNAARYDRIIEGNDEANELFGTVGKDLMYGYGGNDILHGNKGNDLLDGGDGNDILYGDAGDDQLFGGAGKDILEGGSGNDLLIGGSWEQDRYVFRAGHGRDEVFDQAANESQGDILDFVDYRSNELRFNRNGDDLIIGHVGSNDQVRLDNWFADASYRQYQIYTADGMHYTAAQVQQLVGAMATFSSGSNEGRIWAADEVMQFASPNILAANCG</sequence>
<proteinExistence type="predicted"/>
<dbReference type="InterPro" id="IPR050557">
    <property type="entry name" value="RTX_toxin/Mannuronan_C5-epim"/>
</dbReference>
<keyword evidence="4" id="KW-0800">Toxin</keyword>
<evidence type="ECO:0000256" key="4">
    <source>
        <dbReference type="ARBA" id="ARBA00022656"/>
    </source>
</evidence>
<evidence type="ECO:0000256" key="2">
    <source>
        <dbReference type="ARBA" id="ARBA00004613"/>
    </source>
</evidence>
<evidence type="ECO:0000256" key="3">
    <source>
        <dbReference type="ARBA" id="ARBA00022525"/>
    </source>
</evidence>
<dbReference type="PANTHER" id="PTHR38340">
    <property type="entry name" value="S-LAYER PROTEIN"/>
    <property type="match status" value="1"/>
</dbReference>
<dbReference type="GO" id="GO:0016020">
    <property type="term" value="C:membrane"/>
    <property type="evidence" value="ECO:0007669"/>
    <property type="project" value="UniProtKB-SubCell"/>
</dbReference>
<dbReference type="SUPFAM" id="SSF51120">
    <property type="entry name" value="beta-Roll"/>
    <property type="match status" value="8"/>
</dbReference>
<keyword evidence="5" id="KW-0677">Repeat</keyword>
<dbReference type="EMBL" id="MEIS01000126">
    <property type="protein sequence ID" value="PIT52975.1"/>
    <property type="molecule type" value="Genomic_DNA"/>
</dbReference>
<keyword evidence="7" id="KW-0843">Virulence</keyword>
<evidence type="ECO:0000256" key="1">
    <source>
        <dbReference type="ARBA" id="ARBA00004370"/>
    </source>
</evidence>
<evidence type="ECO:0000256" key="5">
    <source>
        <dbReference type="ARBA" id="ARBA00022737"/>
    </source>
</evidence>
<comment type="subcellular location">
    <subcellularLocation>
        <location evidence="1">Membrane</location>
    </subcellularLocation>
    <subcellularLocation>
        <location evidence="2">Secreted</location>
    </subcellularLocation>
</comment>
<feature type="domain" description="Haemolysin-type calcium binding-related" evidence="10">
    <location>
        <begin position="1618"/>
        <end position="1657"/>
    </location>
</feature>
<keyword evidence="6" id="KW-0106">Calcium</keyword>
<dbReference type="Proteomes" id="UP000229434">
    <property type="component" value="Unassembled WGS sequence"/>
</dbReference>
<dbReference type="PROSITE" id="PS00330">
    <property type="entry name" value="HEMOLYSIN_CALCIUM"/>
    <property type="match status" value="20"/>
</dbReference>
<keyword evidence="3" id="KW-0964">Secreted</keyword>
<organism evidence="11 12">
    <name type="scientific">Snodgrassella alvi</name>
    <dbReference type="NCBI Taxonomy" id="1196083"/>
    <lineage>
        <taxon>Bacteria</taxon>
        <taxon>Pseudomonadati</taxon>
        <taxon>Pseudomonadota</taxon>
        <taxon>Betaproteobacteria</taxon>
        <taxon>Neisseriales</taxon>
        <taxon>Neisseriaceae</taxon>
        <taxon>Snodgrassella</taxon>
    </lineage>
</organism>
<dbReference type="GO" id="GO:0005509">
    <property type="term" value="F:calcium ion binding"/>
    <property type="evidence" value="ECO:0007669"/>
    <property type="project" value="InterPro"/>
</dbReference>
<dbReference type="GO" id="GO:0090729">
    <property type="term" value="F:toxin activity"/>
    <property type="evidence" value="ECO:0007669"/>
    <property type="project" value="UniProtKB-KW"/>
</dbReference>
<evidence type="ECO:0000256" key="8">
    <source>
        <dbReference type="ARBA" id="ARBA00023136"/>
    </source>
</evidence>
<name>A0A2N9XUD3_9NEIS</name>
<gene>
    <name evidence="11" type="ORF">BHC49_11970</name>
</gene>
<dbReference type="PRINTS" id="PR00313">
    <property type="entry name" value="CABNDNGRPT"/>
</dbReference>
<dbReference type="PRINTS" id="PR01488">
    <property type="entry name" value="RTXTOXINA"/>
</dbReference>